<dbReference type="AlphaFoldDB" id="A0A0C3GHL5"/>
<dbReference type="InterPro" id="IPR051128">
    <property type="entry name" value="EgtD_Methyltrsf_superfamily"/>
</dbReference>
<evidence type="ECO:0000313" key="6">
    <source>
        <dbReference type="Proteomes" id="UP000054321"/>
    </source>
</evidence>
<accession>A0A0C3GHL5</accession>
<dbReference type="OrthoDB" id="3557072at2759"/>
<dbReference type="Gene3D" id="3.40.50.150">
    <property type="entry name" value="Vaccinia Virus protein VP39"/>
    <property type="match status" value="1"/>
</dbReference>
<organism evidence="5 6">
    <name type="scientific">Oidiodendron maius (strain Zn)</name>
    <dbReference type="NCBI Taxonomy" id="913774"/>
    <lineage>
        <taxon>Eukaryota</taxon>
        <taxon>Fungi</taxon>
        <taxon>Dikarya</taxon>
        <taxon>Ascomycota</taxon>
        <taxon>Pezizomycotina</taxon>
        <taxon>Leotiomycetes</taxon>
        <taxon>Leotiomycetes incertae sedis</taxon>
        <taxon>Myxotrichaceae</taxon>
        <taxon>Oidiodendron</taxon>
    </lineage>
</organism>
<evidence type="ECO:0000259" key="4">
    <source>
        <dbReference type="Pfam" id="PF10017"/>
    </source>
</evidence>
<dbReference type="STRING" id="913774.A0A0C3GHL5"/>
<reference evidence="5 6" key="1">
    <citation type="submission" date="2014-04" db="EMBL/GenBank/DDBJ databases">
        <authorList>
            <consortium name="DOE Joint Genome Institute"/>
            <person name="Kuo A."/>
            <person name="Martino E."/>
            <person name="Perotto S."/>
            <person name="Kohler A."/>
            <person name="Nagy L.G."/>
            <person name="Floudas D."/>
            <person name="Copeland A."/>
            <person name="Barry K.W."/>
            <person name="Cichocki N."/>
            <person name="Veneault-Fourrey C."/>
            <person name="LaButti K."/>
            <person name="Lindquist E.A."/>
            <person name="Lipzen A."/>
            <person name="Lundell T."/>
            <person name="Morin E."/>
            <person name="Murat C."/>
            <person name="Sun H."/>
            <person name="Tunlid A."/>
            <person name="Henrissat B."/>
            <person name="Grigoriev I.V."/>
            <person name="Hibbett D.S."/>
            <person name="Martin F."/>
            <person name="Nordberg H.P."/>
            <person name="Cantor M.N."/>
            <person name="Hua S.X."/>
        </authorList>
    </citation>
    <scope>NUCLEOTIDE SEQUENCE [LARGE SCALE GENOMIC DNA]</scope>
    <source>
        <strain evidence="5 6">Zn</strain>
    </source>
</reference>
<dbReference type="PANTHER" id="PTHR43397:SF2">
    <property type="entry name" value="HISTIDINE-SPECIFIC METHYLTRANSFERASE SAM-DEPENDENT DOMAIN-CONTAINING PROTEIN"/>
    <property type="match status" value="1"/>
</dbReference>
<dbReference type="InterPro" id="IPR029063">
    <property type="entry name" value="SAM-dependent_MTases_sf"/>
</dbReference>
<gene>
    <name evidence="5" type="ORF">OIDMADRAFT_133564</name>
</gene>
<proteinExistence type="inferred from homology"/>
<dbReference type="PIRSF" id="PIRSF018005">
    <property type="entry name" value="UCP018005"/>
    <property type="match status" value="1"/>
</dbReference>
<evidence type="ECO:0000256" key="3">
    <source>
        <dbReference type="ARBA" id="ARBA00022679"/>
    </source>
</evidence>
<dbReference type="InterPro" id="IPR019257">
    <property type="entry name" value="MeTrfase_dom"/>
</dbReference>
<dbReference type="EMBL" id="KN832886">
    <property type="protein sequence ID" value="KIM95625.1"/>
    <property type="molecule type" value="Genomic_DNA"/>
</dbReference>
<keyword evidence="6" id="KW-1185">Reference proteome</keyword>
<dbReference type="GO" id="GO:0008168">
    <property type="term" value="F:methyltransferase activity"/>
    <property type="evidence" value="ECO:0007669"/>
    <property type="project" value="UniProtKB-KW"/>
</dbReference>
<dbReference type="Proteomes" id="UP000054321">
    <property type="component" value="Unassembled WGS sequence"/>
</dbReference>
<dbReference type="InParanoid" id="A0A0C3GHL5"/>
<reference evidence="6" key="2">
    <citation type="submission" date="2015-01" db="EMBL/GenBank/DDBJ databases">
        <title>Evolutionary Origins and Diversification of the Mycorrhizal Mutualists.</title>
        <authorList>
            <consortium name="DOE Joint Genome Institute"/>
            <consortium name="Mycorrhizal Genomics Consortium"/>
            <person name="Kohler A."/>
            <person name="Kuo A."/>
            <person name="Nagy L.G."/>
            <person name="Floudas D."/>
            <person name="Copeland A."/>
            <person name="Barry K.W."/>
            <person name="Cichocki N."/>
            <person name="Veneault-Fourrey C."/>
            <person name="LaButti K."/>
            <person name="Lindquist E.A."/>
            <person name="Lipzen A."/>
            <person name="Lundell T."/>
            <person name="Morin E."/>
            <person name="Murat C."/>
            <person name="Riley R."/>
            <person name="Ohm R."/>
            <person name="Sun H."/>
            <person name="Tunlid A."/>
            <person name="Henrissat B."/>
            <person name="Grigoriev I.V."/>
            <person name="Hibbett D.S."/>
            <person name="Martin F."/>
        </authorList>
    </citation>
    <scope>NUCLEOTIDE SEQUENCE [LARGE SCALE GENOMIC DNA]</scope>
    <source>
        <strain evidence="6">Zn</strain>
    </source>
</reference>
<comment type="similarity">
    <text evidence="1">Belongs to the methyltransferase superfamily.</text>
</comment>
<dbReference type="GO" id="GO:0032259">
    <property type="term" value="P:methylation"/>
    <property type="evidence" value="ECO:0007669"/>
    <property type="project" value="UniProtKB-KW"/>
</dbReference>
<keyword evidence="2" id="KW-0489">Methyltransferase</keyword>
<dbReference type="HOGENOM" id="CLU_049766_0_2_1"/>
<keyword evidence="3" id="KW-0808">Transferase</keyword>
<dbReference type="PANTHER" id="PTHR43397">
    <property type="entry name" value="ERGOTHIONEINE BIOSYNTHESIS PROTEIN 1"/>
    <property type="match status" value="1"/>
</dbReference>
<dbReference type="NCBIfam" id="TIGR03439">
    <property type="entry name" value="methyl_EasF"/>
    <property type="match status" value="1"/>
</dbReference>
<evidence type="ECO:0000256" key="2">
    <source>
        <dbReference type="ARBA" id="ARBA00022603"/>
    </source>
</evidence>
<evidence type="ECO:0000313" key="5">
    <source>
        <dbReference type="EMBL" id="KIM95625.1"/>
    </source>
</evidence>
<dbReference type="InterPro" id="IPR017804">
    <property type="entry name" value="MeTrfase_EgtD-like"/>
</dbReference>
<evidence type="ECO:0000256" key="1">
    <source>
        <dbReference type="ARBA" id="ARBA00008361"/>
    </source>
</evidence>
<name>A0A0C3GHL5_OIDMZ</name>
<protein>
    <recommendedName>
        <fullName evidence="4">Histidine-specific methyltransferase SAM-dependent domain-containing protein</fullName>
    </recommendedName>
</protein>
<dbReference type="InterPro" id="IPR017805">
    <property type="entry name" value="SAM_MeTrfase_EasF-type_put"/>
</dbReference>
<dbReference type="Pfam" id="PF10017">
    <property type="entry name" value="Methyltransf_33"/>
    <property type="match status" value="1"/>
</dbReference>
<feature type="domain" description="Histidine-specific methyltransferase SAM-dependent" evidence="4">
    <location>
        <begin position="24"/>
        <end position="333"/>
    </location>
</feature>
<sequence>MYRLDSQDSRIFDIRREIESTDLRKQITDGLSSKPRRMPSLLLWDDEGQRLFNAFAQTSSYYIRQKELEILNRIADDIVANAPDGSVLVELGCGNLEKTAIILSAFERQQRKISYYALDVSFDELRDSINSLVERHQESNFVEINGLWGTYNDCTAWIASFADDDIHNFISFLWIGNSIANLQRSDVRSLLEQFDHACNKSNVNYQFIIGADSCNQEGRILEAYDTTNQLFRTFLLNGLHAANAVTGCEKFQDRDWSCMVEFDTREHELLMYYTPLRDISIEIGGHQIAISEGEKVHIVTSGKWREVDVEAICTTAGLGLSDIWRDSENMYCERMMYRTNL</sequence>